<keyword evidence="5" id="KW-1185">Reference proteome</keyword>
<dbReference type="Pfam" id="PF13202">
    <property type="entry name" value="EF-hand_5"/>
    <property type="match status" value="1"/>
</dbReference>
<dbReference type="CDD" id="cd00051">
    <property type="entry name" value="EFh"/>
    <property type="match status" value="1"/>
</dbReference>
<dbReference type="VEuPathDB" id="TriTrypDB:BSAL_27900"/>
<keyword evidence="2" id="KW-0106">Calcium</keyword>
<dbReference type="Pfam" id="PF13499">
    <property type="entry name" value="EF-hand_7"/>
    <property type="match status" value="1"/>
</dbReference>
<dbReference type="Gene3D" id="1.10.238.10">
    <property type="entry name" value="EF-hand"/>
    <property type="match status" value="2"/>
</dbReference>
<feature type="domain" description="EF-hand" evidence="3">
    <location>
        <begin position="8"/>
        <end position="43"/>
    </location>
</feature>
<evidence type="ECO:0000313" key="4">
    <source>
        <dbReference type="EMBL" id="CUG90600.1"/>
    </source>
</evidence>
<feature type="domain" description="EF-hand" evidence="3">
    <location>
        <begin position="86"/>
        <end position="121"/>
    </location>
</feature>
<sequence length="158" mass="16674">MSAGLPDTILSEYKEVFSMFDVDGDGTIDSSELENVLKDLGTPASGSELQELMSAVDADGDGVIDFEEFCAMMSTRGSSGSSGHADANAEMKAVFAALDKDGDGIISMDDLRTIVPTVRWGSDRPPTDTDLALMIAVGGDEIDFASFQDIVSRFASLS</sequence>
<dbReference type="EMBL" id="CYKH01001851">
    <property type="protein sequence ID" value="CUG90600.1"/>
    <property type="molecule type" value="Genomic_DNA"/>
</dbReference>
<keyword evidence="1" id="KW-0677">Repeat</keyword>
<evidence type="ECO:0000256" key="1">
    <source>
        <dbReference type="ARBA" id="ARBA00022737"/>
    </source>
</evidence>
<dbReference type="PANTHER" id="PTHR23050">
    <property type="entry name" value="CALCIUM BINDING PROTEIN"/>
    <property type="match status" value="1"/>
</dbReference>
<accession>A0A0S4JK78</accession>
<reference evidence="5" key="1">
    <citation type="submission" date="2015-09" db="EMBL/GenBank/DDBJ databases">
        <authorList>
            <consortium name="Pathogen Informatics"/>
        </authorList>
    </citation>
    <scope>NUCLEOTIDE SEQUENCE [LARGE SCALE GENOMIC DNA]</scope>
    <source>
        <strain evidence="5">Lake Konstanz</strain>
    </source>
</reference>
<dbReference type="GO" id="GO:0005509">
    <property type="term" value="F:calcium ion binding"/>
    <property type="evidence" value="ECO:0007669"/>
    <property type="project" value="InterPro"/>
</dbReference>
<feature type="domain" description="EF-hand" evidence="3">
    <location>
        <begin position="44"/>
        <end position="79"/>
    </location>
</feature>
<gene>
    <name evidence="4" type="ORF">BSAL_27900</name>
</gene>
<dbReference type="OMA" id="CAMMSTR"/>
<dbReference type="GO" id="GO:0043226">
    <property type="term" value="C:organelle"/>
    <property type="evidence" value="ECO:0007669"/>
    <property type="project" value="UniProtKB-ARBA"/>
</dbReference>
<evidence type="ECO:0000259" key="3">
    <source>
        <dbReference type="PROSITE" id="PS50222"/>
    </source>
</evidence>
<dbReference type="OrthoDB" id="26525at2759"/>
<protein>
    <submittedName>
        <fullName evidence="4">Calmodulin, putative</fullName>
    </submittedName>
</protein>
<evidence type="ECO:0000313" key="5">
    <source>
        <dbReference type="Proteomes" id="UP000051952"/>
    </source>
</evidence>
<dbReference type="InterPro" id="IPR050145">
    <property type="entry name" value="Centrin_CML-like"/>
</dbReference>
<dbReference type="SMART" id="SM00054">
    <property type="entry name" value="EFh"/>
    <property type="match status" value="3"/>
</dbReference>
<dbReference type="PROSITE" id="PS00018">
    <property type="entry name" value="EF_HAND_1"/>
    <property type="match status" value="3"/>
</dbReference>
<dbReference type="AlphaFoldDB" id="A0A0S4JK78"/>
<evidence type="ECO:0000256" key="2">
    <source>
        <dbReference type="ARBA" id="ARBA00022837"/>
    </source>
</evidence>
<proteinExistence type="predicted"/>
<dbReference type="Proteomes" id="UP000051952">
    <property type="component" value="Unassembled WGS sequence"/>
</dbReference>
<dbReference type="InterPro" id="IPR018247">
    <property type="entry name" value="EF_Hand_1_Ca_BS"/>
</dbReference>
<dbReference type="FunFam" id="1.10.238.10:FF:000178">
    <property type="entry name" value="Calmodulin-2 A"/>
    <property type="match status" value="1"/>
</dbReference>
<dbReference type="InterPro" id="IPR002048">
    <property type="entry name" value="EF_hand_dom"/>
</dbReference>
<organism evidence="4 5">
    <name type="scientific">Bodo saltans</name>
    <name type="common">Flagellated protozoan</name>
    <dbReference type="NCBI Taxonomy" id="75058"/>
    <lineage>
        <taxon>Eukaryota</taxon>
        <taxon>Discoba</taxon>
        <taxon>Euglenozoa</taxon>
        <taxon>Kinetoplastea</taxon>
        <taxon>Metakinetoplastina</taxon>
        <taxon>Eubodonida</taxon>
        <taxon>Bodonidae</taxon>
        <taxon>Bodo</taxon>
    </lineage>
</organism>
<dbReference type="PROSITE" id="PS50222">
    <property type="entry name" value="EF_HAND_2"/>
    <property type="match status" value="3"/>
</dbReference>
<dbReference type="InterPro" id="IPR011992">
    <property type="entry name" value="EF-hand-dom_pair"/>
</dbReference>
<dbReference type="SUPFAM" id="SSF47473">
    <property type="entry name" value="EF-hand"/>
    <property type="match status" value="1"/>
</dbReference>
<name>A0A0S4JK78_BODSA</name>